<protein>
    <recommendedName>
        <fullName evidence="2">asparagine synthase (glutamine-hydrolyzing)</fullName>
        <ecNumber evidence="2">6.3.5.4</ecNumber>
    </recommendedName>
</protein>
<feature type="domain" description="Asparagine synthetase" evidence="4">
    <location>
        <begin position="219"/>
        <end position="575"/>
    </location>
</feature>
<sequence length="580" mass="64206">MCYRYIALYGDLQSIASESASPLKGELQNLTLEYRGRVGRMTLLAPRDVPVLYLPDGGLLLGDLYRGDGRPVRDLTDIPDQPTPSAFRQHFLDHYWGEYLLFQPADRGDSATVMRDPSGGIACAHSLKNGSGFITSDLAVASRLGLYREEVDWAFVRHCLRYPNMKIARTGLAGVCELLPGCILSIDGEKTSTHIGWSPWRFVMAEERQRDPIAATRSIREATTSVVRAMAETDRTVLLELSGGLDSSIVAACLKDAPARVTCCTAITPLPGADERRYASQMAAQLGIDLQQQILDFSDAQIAFELPLHSLRPAAWALSRAVARAMDEAAEQQNVNGLFSGGGGDTVFGYLRSAAPAADAFKAGGLAEGFSAIADLSRLHNCTVVKAARLTLRKLYFRPKAPCTPDHTFLSRMDTAALFEPHPWFSAPPGVSPGDCERIFELAGTQLFADGTLRAGGRRVRFPLLSQPVMEACLRVPSWLWISSGRNRAMARAAFSGELPQDVLNRRSKGTFMNYTFEVYRRNKETIRSFLLDGHLRSHGLLEPEMLDRFLERSLPARDRSFMRIFDLCMIENWTRNHAP</sequence>
<accession>A0ABW0JN98</accession>
<evidence type="ECO:0000259" key="4">
    <source>
        <dbReference type="Pfam" id="PF00733"/>
    </source>
</evidence>
<dbReference type="InterPro" id="IPR001962">
    <property type="entry name" value="Asn_synthase"/>
</dbReference>
<evidence type="ECO:0000313" key="5">
    <source>
        <dbReference type="EMBL" id="MFC5437216.1"/>
    </source>
</evidence>
<dbReference type="EC" id="6.3.5.4" evidence="2"/>
<dbReference type="EMBL" id="JBHSMK010000005">
    <property type="protein sequence ID" value="MFC5437216.1"/>
    <property type="molecule type" value="Genomic_DNA"/>
</dbReference>
<dbReference type="Proteomes" id="UP001596013">
    <property type="component" value="Unassembled WGS sequence"/>
</dbReference>
<dbReference type="PANTHER" id="PTHR43284:SF1">
    <property type="entry name" value="ASPARAGINE SYNTHETASE"/>
    <property type="match status" value="1"/>
</dbReference>
<evidence type="ECO:0000256" key="3">
    <source>
        <dbReference type="ARBA" id="ARBA00048741"/>
    </source>
</evidence>
<name>A0ABW0JN98_9GAMM</name>
<dbReference type="InterPro" id="IPR051786">
    <property type="entry name" value="ASN_synthetase/amidase"/>
</dbReference>
<evidence type="ECO:0000256" key="2">
    <source>
        <dbReference type="ARBA" id="ARBA00012737"/>
    </source>
</evidence>
<dbReference type="Pfam" id="PF00733">
    <property type="entry name" value="Asn_synthase"/>
    <property type="match status" value="1"/>
</dbReference>
<dbReference type="InterPro" id="IPR014729">
    <property type="entry name" value="Rossmann-like_a/b/a_fold"/>
</dbReference>
<evidence type="ECO:0000313" key="6">
    <source>
        <dbReference type="Proteomes" id="UP001596013"/>
    </source>
</evidence>
<comment type="caution">
    <text evidence="5">The sequence shown here is derived from an EMBL/GenBank/DDBJ whole genome shotgun (WGS) entry which is preliminary data.</text>
</comment>
<reference evidence="6" key="1">
    <citation type="journal article" date="2019" name="Int. J. Syst. Evol. Microbiol.">
        <title>The Global Catalogue of Microorganisms (GCM) 10K type strain sequencing project: providing services to taxonomists for standard genome sequencing and annotation.</title>
        <authorList>
            <consortium name="The Broad Institute Genomics Platform"/>
            <consortium name="The Broad Institute Genome Sequencing Center for Infectious Disease"/>
            <person name="Wu L."/>
            <person name="Ma J."/>
        </authorList>
    </citation>
    <scope>NUCLEOTIDE SEQUENCE [LARGE SCALE GENOMIC DNA]</scope>
    <source>
        <strain evidence="6">JCM 17130</strain>
    </source>
</reference>
<comment type="catalytic activity">
    <reaction evidence="3">
        <text>L-aspartate + L-glutamine + ATP + H2O = L-asparagine + L-glutamate + AMP + diphosphate + H(+)</text>
        <dbReference type="Rhea" id="RHEA:12228"/>
        <dbReference type="ChEBI" id="CHEBI:15377"/>
        <dbReference type="ChEBI" id="CHEBI:15378"/>
        <dbReference type="ChEBI" id="CHEBI:29985"/>
        <dbReference type="ChEBI" id="CHEBI:29991"/>
        <dbReference type="ChEBI" id="CHEBI:30616"/>
        <dbReference type="ChEBI" id="CHEBI:33019"/>
        <dbReference type="ChEBI" id="CHEBI:58048"/>
        <dbReference type="ChEBI" id="CHEBI:58359"/>
        <dbReference type="ChEBI" id="CHEBI:456215"/>
        <dbReference type="EC" id="6.3.5.4"/>
    </reaction>
</comment>
<organism evidence="5 6">
    <name type="scientific">Rhodanobacter umsongensis</name>
    <dbReference type="NCBI Taxonomy" id="633153"/>
    <lineage>
        <taxon>Bacteria</taxon>
        <taxon>Pseudomonadati</taxon>
        <taxon>Pseudomonadota</taxon>
        <taxon>Gammaproteobacteria</taxon>
        <taxon>Lysobacterales</taxon>
        <taxon>Rhodanobacteraceae</taxon>
        <taxon>Rhodanobacter</taxon>
    </lineage>
</organism>
<dbReference type="RefSeq" id="WP_377305391.1">
    <property type="nucleotide sequence ID" value="NZ_JBHSMK010000005.1"/>
</dbReference>
<dbReference type="PANTHER" id="PTHR43284">
    <property type="entry name" value="ASPARAGINE SYNTHETASE (GLUTAMINE-HYDROLYZING)"/>
    <property type="match status" value="1"/>
</dbReference>
<gene>
    <name evidence="5" type="ORF">ACFPME_11655</name>
</gene>
<dbReference type="Gene3D" id="3.40.50.620">
    <property type="entry name" value="HUPs"/>
    <property type="match status" value="2"/>
</dbReference>
<comment type="pathway">
    <text evidence="1">Amino-acid biosynthesis; L-asparagine biosynthesis; L-asparagine from L-aspartate (L-Gln route): step 1/1.</text>
</comment>
<evidence type="ECO:0000256" key="1">
    <source>
        <dbReference type="ARBA" id="ARBA00005187"/>
    </source>
</evidence>
<dbReference type="CDD" id="cd01991">
    <property type="entry name" value="Asn_synthase_B_C"/>
    <property type="match status" value="1"/>
</dbReference>
<keyword evidence="6" id="KW-1185">Reference proteome</keyword>
<proteinExistence type="predicted"/>
<dbReference type="SUPFAM" id="SSF52402">
    <property type="entry name" value="Adenine nucleotide alpha hydrolases-like"/>
    <property type="match status" value="1"/>
</dbReference>